<keyword evidence="3" id="KW-1185">Reference proteome</keyword>
<evidence type="ECO:0000313" key="3">
    <source>
        <dbReference type="Proteomes" id="UP001597375"/>
    </source>
</evidence>
<dbReference type="EMBL" id="JBHUIT010000017">
    <property type="protein sequence ID" value="MFD2257043.1"/>
    <property type="molecule type" value="Genomic_DNA"/>
</dbReference>
<keyword evidence="1" id="KW-1133">Transmembrane helix</keyword>
<comment type="caution">
    <text evidence="2">The sequence shown here is derived from an EMBL/GenBank/DDBJ whole genome shotgun (WGS) entry which is preliminary data.</text>
</comment>
<feature type="transmembrane region" description="Helical" evidence="1">
    <location>
        <begin position="31"/>
        <end position="64"/>
    </location>
</feature>
<organism evidence="2 3">
    <name type="scientific">Luteolibacter algae</name>
    <dbReference type="NCBI Taxonomy" id="454151"/>
    <lineage>
        <taxon>Bacteria</taxon>
        <taxon>Pseudomonadati</taxon>
        <taxon>Verrucomicrobiota</taxon>
        <taxon>Verrucomicrobiia</taxon>
        <taxon>Verrucomicrobiales</taxon>
        <taxon>Verrucomicrobiaceae</taxon>
        <taxon>Luteolibacter</taxon>
    </lineage>
</organism>
<dbReference type="Proteomes" id="UP001597375">
    <property type="component" value="Unassembled WGS sequence"/>
</dbReference>
<evidence type="ECO:0000256" key="1">
    <source>
        <dbReference type="SAM" id="Phobius"/>
    </source>
</evidence>
<keyword evidence="1" id="KW-0472">Membrane</keyword>
<gene>
    <name evidence="2" type="ORF">ACFSSA_10165</name>
</gene>
<evidence type="ECO:0000313" key="2">
    <source>
        <dbReference type="EMBL" id="MFD2257043.1"/>
    </source>
</evidence>
<name>A0ABW5D9D2_9BACT</name>
<protein>
    <submittedName>
        <fullName evidence="2">Uncharacterized protein</fullName>
    </submittedName>
</protein>
<accession>A0ABW5D9D2</accession>
<reference evidence="3" key="1">
    <citation type="journal article" date="2019" name="Int. J. Syst. Evol. Microbiol.">
        <title>The Global Catalogue of Microorganisms (GCM) 10K type strain sequencing project: providing services to taxonomists for standard genome sequencing and annotation.</title>
        <authorList>
            <consortium name="The Broad Institute Genomics Platform"/>
            <consortium name="The Broad Institute Genome Sequencing Center for Infectious Disease"/>
            <person name="Wu L."/>
            <person name="Ma J."/>
        </authorList>
    </citation>
    <scope>NUCLEOTIDE SEQUENCE [LARGE SCALE GENOMIC DNA]</scope>
    <source>
        <strain evidence="3">CGMCC 4.7106</strain>
    </source>
</reference>
<dbReference type="RefSeq" id="WP_386820330.1">
    <property type="nucleotide sequence ID" value="NZ_JBHUIT010000017.1"/>
</dbReference>
<proteinExistence type="predicted"/>
<keyword evidence="1" id="KW-0812">Transmembrane</keyword>
<sequence>MRETLIVIGLFVLAMALRSSRKNIIRKLGAFAFLFATFFFFFYLSDSVIVGLMGACLWFFLPWIELLTHVRRLRMPLNNRLRHRELPNPSFFPNAIEAATGMEEAGFEHVSDCGWEWSGMQQHFRLFWNPEERAIASVCLCEQDKVAFAFVSVTSTDAAGNIWRTTNFPFAPTLRCSPGLKWNHVPCEKSCFHQILKDHQAFLVRMKIGTDDLLIPDPEAMEEDIENEMRKQVDHNLRSGIIHLTDDGHFRYSKRGLFFLWGQFIKDMIRLC</sequence>